<dbReference type="GO" id="GO:0006355">
    <property type="term" value="P:regulation of DNA-templated transcription"/>
    <property type="evidence" value="ECO:0007669"/>
    <property type="project" value="InterPro"/>
</dbReference>
<dbReference type="SUPFAM" id="SSF47598">
    <property type="entry name" value="Ribbon-helix-helix"/>
    <property type="match status" value="1"/>
</dbReference>
<dbReference type="InterPro" id="IPR038296">
    <property type="entry name" value="ParD_sf"/>
</dbReference>
<evidence type="ECO:0000313" key="3">
    <source>
        <dbReference type="EMBL" id="TPV33834.1"/>
    </source>
</evidence>
<keyword evidence="2" id="KW-1277">Toxin-antitoxin system</keyword>
<accession>A0A506PJU2</accession>
<proteinExistence type="inferred from homology"/>
<comment type="caution">
    <text evidence="3">The sequence shown here is derived from an EMBL/GenBank/DDBJ whole genome shotgun (WGS) entry which is preliminary data.</text>
</comment>
<evidence type="ECO:0000313" key="4">
    <source>
        <dbReference type="Proteomes" id="UP000317332"/>
    </source>
</evidence>
<reference evidence="3 4" key="1">
    <citation type="submission" date="2019-06" db="EMBL/GenBank/DDBJ databases">
        <title>Flavobacteriaceae Paucihalobacterium erythroidium CWB-1, complete genome.</title>
        <authorList>
            <person name="Wu S."/>
        </authorList>
    </citation>
    <scope>NUCLEOTIDE SEQUENCE [LARGE SCALE GENOMIC DNA]</scope>
    <source>
        <strain evidence="3 4">CWB-1</strain>
    </source>
</reference>
<dbReference type="RefSeq" id="WP_140989700.1">
    <property type="nucleotide sequence ID" value="NZ_VHIQ01000003.1"/>
</dbReference>
<dbReference type="Pfam" id="PF03693">
    <property type="entry name" value="ParD_antitoxin"/>
    <property type="match status" value="1"/>
</dbReference>
<dbReference type="OrthoDB" id="9815501at2"/>
<dbReference type="Proteomes" id="UP000317332">
    <property type="component" value="Unassembled WGS sequence"/>
</dbReference>
<dbReference type="CDD" id="cd22231">
    <property type="entry name" value="RHH_NikR_HicB-like"/>
    <property type="match status" value="1"/>
</dbReference>
<dbReference type="Gene3D" id="6.10.10.120">
    <property type="entry name" value="Antitoxin ParD1-like"/>
    <property type="match status" value="1"/>
</dbReference>
<dbReference type="PANTHER" id="PTHR36582">
    <property type="entry name" value="ANTITOXIN PARD"/>
    <property type="match status" value="1"/>
</dbReference>
<evidence type="ECO:0000256" key="1">
    <source>
        <dbReference type="ARBA" id="ARBA00008580"/>
    </source>
</evidence>
<dbReference type="AlphaFoldDB" id="A0A506PJU2"/>
<comment type="similarity">
    <text evidence="1">Belongs to the ParD antitoxin family.</text>
</comment>
<dbReference type="EMBL" id="VHIQ01000003">
    <property type="protein sequence ID" value="TPV33834.1"/>
    <property type="molecule type" value="Genomic_DNA"/>
</dbReference>
<protein>
    <submittedName>
        <fullName evidence="3">Type II toxin-antitoxin system ParD family antitoxin</fullName>
    </submittedName>
</protein>
<name>A0A506PJU2_9FLAO</name>
<gene>
    <name evidence="3" type="ORF">FJ651_06660</name>
</gene>
<evidence type="ECO:0000256" key="2">
    <source>
        <dbReference type="ARBA" id="ARBA00022649"/>
    </source>
</evidence>
<dbReference type="InterPro" id="IPR010985">
    <property type="entry name" value="Ribbon_hlx_hlx"/>
</dbReference>
<dbReference type="PANTHER" id="PTHR36582:SF2">
    <property type="entry name" value="ANTITOXIN PARD"/>
    <property type="match status" value="1"/>
</dbReference>
<dbReference type="NCBIfam" id="TIGR02606">
    <property type="entry name" value="antidote_CC2985"/>
    <property type="match status" value="1"/>
</dbReference>
<keyword evidence="4" id="KW-1185">Reference proteome</keyword>
<sequence>MAKNTSILLGDYFDDFINKQVKTGKYASASEVVRAALRMFEKEESKRIELIEELKKGEKSGFIEDFDRTDFLNNLEQKHRSKNEV</sequence>
<dbReference type="InterPro" id="IPR022789">
    <property type="entry name" value="ParD"/>
</dbReference>
<organism evidence="3 4">
    <name type="scientific">Paucihalobacter ruber</name>
    <dbReference type="NCBI Taxonomy" id="2567861"/>
    <lineage>
        <taxon>Bacteria</taxon>
        <taxon>Pseudomonadati</taxon>
        <taxon>Bacteroidota</taxon>
        <taxon>Flavobacteriia</taxon>
        <taxon>Flavobacteriales</taxon>
        <taxon>Flavobacteriaceae</taxon>
        <taxon>Paucihalobacter</taxon>
    </lineage>
</organism>